<feature type="chain" id="PRO_5020894565" evidence="1">
    <location>
        <begin position="26"/>
        <end position="322"/>
    </location>
</feature>
<keyword evidence="1" id="KW-0732">Signal</keyword>
<gene>
    <name evidence="3" type="ORF">DEU29_10744</name>
</gene>
<dbReference type="RefSeq" id="WP_133539538.1">
    <property type="nucleotide sequence ID" value="NZ_SNXI01000007.1"/>
</dbReference>
<organism evidence="3 4">
    <name type="scientific">Idiomarina aquatica</name>
    <dbReference type="NCBI Taxonomy" id="1327752"/>
    <lineage>
        <taxon>Bacteria</taxon>
        <taxon>Pseudomonadati</taxon>
        <taxon>Pseudomonadota</taxon>
        <taxon>Gammaproteobacteria</taxon>
        <taxon>Alteromonadales</taxon>
        <taxon>Idiomarinaceae</taxon>
        <taxon>Idiomarina</taxon>
    </lineage>
</organism>
<evidence type="ECO:0000259" key="2">
    <source>
        <dbReference type="Pfam" id="PF13349"/>
    </source>
</evidence>
<reference evidence="3 4" key="1">
    <citation type="submission" date="2019-03" db="EMBL/GenBank/DDBJ databases">
        <title>Freshwater and sediment microbial communities from various areas in North America, analyzing microbe dynamics in response to fracking.</title>
        <authorList>
            <person name="Lamendella R."/>
        </authorList>
    </citation>
    <scope>NUCLEOTIDE SEQUENCE [LARGE SCALE GENOMIC DNA]</scope>
    <source>
        <strain evidence="3 4">18_TX</strain>
    </source>
</reference>
<proteinExistence type="predicted"/>
<dbReference type="OrthoDB" id="6194490at2"/>
<dbReference type="AlphaFoldDB" id="A0A4R6P702"/>
<protein>
    <submittedName>
        <fullName evidence="3">Putative adhesin</fullName>
    </submittedName>
</protein>
<dbReference type="Pfam" id="PF13349">
    <property type="entry name" value="DUF4097"/>
    <property type="match status" value="1"/>
</dbReference>
<name>A0A4R6P702_9GAMM</name>
<comment type="caution">
    <text evidence="3">The sequence shown here is derived from an EMBL/GenBank/DDBJ whole genome shotgun (WGS) entry which is preliminary data.</text>
</comment>
<feature type="signal peptide" evidence="1">
    <location>
        <begin position="1"/>
        <end position="25"/>
    </location>
</feature>
<feature type="domain" description="DUF4097" evidence="2">
    <location>
        <begin position="40"/>
        <end position="319"/>
    </location>
</feature>
<dbReference type="Proteomes" id="UP000295531">
    <property type="component" value="Unassembled WGS sequence"/>
</dbReference>
<evidence type="ECO:0000313" key="3">
    <source>
        <dbReference type="EMBL" id="TDP33225.1"/>
    </source>
</evidence>
<dbReference type="EMBL" id="SNXI01000007">
    <property type="protein sequence ID" value="TDP33225.1"/>
    <property type="molecule type" value="Genomic_DNA"/>
</dbReference>
<keyword evidence="4" id="KW-1185">Reference proteome</keyword>
<accession>A0A4R6P702</accession>
<evidence type="ECO:0000313" key="4">
    <source>
        <dbReference type="Proteomes" id="UP000295531"/>
    </source>
</evidence>
<dbReference type="InterPro" id="IPR025164">
    <property type="entry name" value="Toastrack_DUF4097"/>
</dbReference>
<evidence type="ECO:0000256" key="1">
    <source>
        <dbReference type="SAM" id="SignalP"/>
    </source>
</evidence>
<sequence>MSKLLKALPVLAGVLMASVSFNSVAQQPVDKTIDISAGTQIYLNNERGELEVITHDKSQVRLVGTLDENAEELIFELRGNGVRIEVRTPEQNGWSYNDEEGSELTLYMPSTSPLKVEGVSMDVRASDLQAVTDITLVSGDIKLTNAARDVLLKTVSGDIKASQLAGDVTLETVSGDITDIENAATVAKYQAVSGDVDVQSDTLKRFQLQNVSGDVEMRLPAVDSGDVKNVSGDVDITLGLNDTASLDASSVSGDLNFRLLGEVNATFDLKANAGGDIVNGITDAKADESRWGASSSLDFTAGSGAARVKMSTVSGTIEIRSE</sequence>